<dbReference type="HOGENOM" id="CLU_1713270_0_0_1"/>
<name>A0A0D2DW05_9EURO</name>
<gene>
    <name evidence="1" type="ORF">PV06_08288</name>
</gene>
<dbReference type="EMBL" id="KN847339">
    <property type="protein sequence ID" value="KIW39699.1"/>
    <property type="molecule type" value="Genomic_DNA"/>
</dbReference>
<dbReference type="GeneID" id="27360362"/>
<accession>A0A0D2DW05</accession>
<organism evidence="1 2">
    <name type="scientific">Exophiala oligosperma</name>
    <dbReference type="NCBI Taxonomy" id="215243"/>
    <lineage>
        <taxon>Eukaryota</taxon>
        <taxon>Fungi</taxon>
        <taxon>Dikarya</taxon>
        <taxon>Ascomycota</taxon>
        <taxon>Pezizomycotina</taxon>
        <taxon>Eurotiomycetes</taxon>
        <taxon>Chaetothyriomycetidae</taxon>
        <taxon>Chaetothyriales</taxon>
        <taxon>Herpotrichiellaceae</taxon>
        <taxon>Exophiala</taxon>
    </lineage>
</organism>
<dbReference type="AlphaFoldDB" id="A0A0D2DW05"/>
<keyword evidence="2" id="KW-1185">Reference proteome</keyword>
<dbReference type="Proteomes" id="UP000053342">
    <property type="component" value="Unassembled WGS sequence"/>
</dbReference>
<dbReference type="RefSeq" id="XP_016259915.1">
    <property type="nucleotide sequence ID" value="XM_016409607.1"/>
</dbReference>
<proteinExistence type="predicted"/>
<reference evidence="1 2" key="1">
    <citation type="submission" date="2015-01" db="EMBL/GenBank/DDBJ databases">
        <title>The Genome Sequence of Exophiala oligosperma CBS72588.</title>
        <authorList>
            <consortium name="The Broad Institute Genomics Platform"/>
            <person name="Cuomo C."/>
            <person name="de Hoog S."/>
            <person name="Gorbushina A."/>
            <person name="Stielow B."/>
            <person name="Teixiera M."/>
            <person name="Abouelleil A."/>
            <person name="Chapman S.B."/>
            <person name="Priest M."/>
            <person name="Young S.K."/>
            <person name="Wortman J."/>
            <person name="Nusbaum C."/>
            <person name="Birren B."/>
        </authorList>
    </citation>
    <scope>NUCLEOTIDE SEQUENCE [LARGE SCALE GENOMIC DNA]</scope>
    <source>
        <strain evidence="1 2">CBS 72588</strain>
    </source>
</reference>
<dbReference type="OrthoDB" id="4206931at2759"/>
<protein>
    <submittedName>
        <fullName evidence="1">Uncharacterized protein</fullName>
    </submittedName>
</protein>
<evidence type="ECO:0000313" key="2">
    <source>
        <dbReference type="Proteomes" id="UP000053342"/>
    </source>
</evidence>
<dbReference type="VEuPathDB" id="FungiDB:PV06_08288"/>
<evidence type="ECO:0000313" key="1">
    <source>
        <dbReference type="EMBL" id="KIW39699.1"/>
    </source>
</evidence>
<sequence length="153" mass="17439">MSDNGKDGKARESFASILSYYQHNRRSLENVPTWGDRPDSGTIMIALAKDTVPSADQTEKNKRKLKELLAAQEAIDKLSPLERQIMSQAANSSKARRSRGVMASSRMSFLFYRSPIPLRNREKRLDFHDASDYCLYLHKESIKHPPFLFSFAG</sequence>